<comment type="similarity">
    <text evidence="12">Belongs to the radical SAM superfamily. MoaA family.</text>
</comment>
<feature type="binding site" evidence="12">
    <location>
        <position position="27"/>
    </location>
    <ligand>
        <name>S-adenosyl-L-methionine</name>
        <dbReference type="ChEBI" id="CHEBI:59789"/>
    </ligand>
</feature>
<dbReference type="SFLD" id="SFLDG01386">
    <property type="entry name" value="main_SPASM_domain-containing"/>
    <property type="match status" value="1"/>
</dbReference>
<name>A0A151CHT3_9BACT</name>
<reference evidence="14 15" key="1">
    <citation type="submission" date="2015-11" db="EMBL/GenBank/DDBJ databases">
        <title>Draft genome of Sulfurovum riftiae 1812E, a member of the Epsilonproteobacteria isolated from the tube of the deep-sea hydrothermal vent tubewom Riftia pachyptila.</title>
        <authorList>
            <person name="Vetriani C."/>
            <person name="Giovannelli D."/>
        </authorList>
    </citation>
    <scope>NUCLEOTIDE SEQUENCE [LARGE SCALE GENOMIC DNA]</scope>
    <source>
        <strain evidence="14 15">1812E</strain>
    </source>
</reference>
<evidence type="ECO:0000256" key="11">
    <source>
        <dbReference type="ARBA" id="ARBA00048697"/>
    </source>
</evidence>
<keyword evidence="2 12" id="KW-0004">4Fe-4S</keyword>
<feature type="binding site" evidence="12">
    <location>
        <position position="14"/>
    </location>
    <ligand>
        <name>GTP</name>
        <dbReference type="ChEBI" id="CHEBI:37565"/>
    </ligand>
</feature>
<accession>A0A151CHT3</accession>
<evidence type="ECO:0000256" key="9">
    <source>
        <dbReference type="ARBA" id="ARBA00023150"/>
    </source>
</evidence>
<keyword evidence="4 12" id="KW-0479">Metal-binding</keyword>
<keyword evidence="10 12" id="KW-0456">Lyase</keyword>
<protein>
    <recommendedName>
        <fullName evidence="1 12">GTP 3',8-cyclase</fullName>
        <ecNumber evidence="1 12">4.1.99.22</ecNumber>
    </recommendedName>
    <alternativeName>
        <fullName evidence="12">Molybdenum cofactor biosynthesis protein A</fullName>
    </alternativeName>
</protein>
<dbReference type="GO" id="GO:0061798">
    <property type="term" value="F:GTP 3',8'-cyclase activity"/>
    <property type="evidence" value="ECO:0007669"/>
    <property type="project" value="UniProtKB-UniRule"/>
</dbReference>
<feature type="binding site" evidence="12">
    <location>
        <position position="253"/>
    </location>
    <ligand>
        <name>[4Fe-4S] cluster</name>
        <dbReference type="ChEBI" id="CHEBI:49883"/>
        <label>2</label>
        <note>4Fe-4S-substrate</note>
    </ligand>
</feature>
<dbReference type="GO" id="GO:0051539">
    <property type="term" value="F:4 iron, 4 sulfur cluster binding"/>
    <property type="evidence" value="ECO:0007669"/>
    <property type="project" value="UniProtKB-UniRule"/>
</dbReference>
<dbReference type="SFLD" id="SFLDS00029">
    <property type="entry name" value="Radical_SAM"/>
    <property type="match status" value="1"/>
</dbReference>
<dbReference type="InterPro" id="IPR050105">
    <property type="entry name" value="MoCo_biosynth_MoaA/MoaC"/>
</dbReference>
<feature type="domain" description="Radical SAM core" evidence="13">
    <location>
        <begin position="5"/>
        <end position="227"/>
    </location>
</feature>
<evidence type="ECO:0000256" key="12">
    <source>
        <dbReference type="HAMAP-Rule" id="MF_01225"/>
    </source>
</evidence>
<feature type="binding site" evidence="12">
    <location>
        <begin position="255"/>
        <end position="257"/>
    </location>
    <ligand>
        <name>GTP</name>
        <dbReference type="ChEBI" id="CHEBI:37565"/>
    </ligand>
</feature>
<dbReference type="PANTHER" id="PTHR22960">
    <property type="entry name" value="MOLYBDOPTERIN COFACTOR SYNTHESIS PROTEIN A"/>
    <property type="match status" value="1"/>
</dbReference>
<evidence type="ECO:0000256" key="10">
    <source>
        <dbReference type="ARBA" id="ARBA00023239"/>
    </source>
</evidence>
<comment type="cofactor">
    <cofactor evidence="12">
        <name>[4Fe-4S] cluster</name>
        <dbReference type="ChEBI" id="CHEBI:49883"/>
    </cofactor>
    <text evidence="12">Binds 2 [4Fe-4S] clusters. Binds 1 [4Fe-4S] cluster coordinated with 3 cysteines and an exchangeable S-adenosyl-L-methionine and 1 [4Fe-4S] cluster coordinated with 3 cysteines and the GTP-derived substrate.</text>
</comment>
<feature type="binding site" evidence="12">
    <location>
        <position position="250"/>
    </location>
    <ligand>
        <name>[4Fe-4S] cluster</name>
        <dbReference type="ChEBI" id="CHEBI:49883"/>
        <label>2</label>
        <note>4Fe-4S-substrate</note>
    </ligand>
</feature>
<keyword evidence="7 12" id="KW-0411">Iron-sulfur</keyword>
<keyword evidence="9 12" id="KW-0501">Molybdenum cofactor biosynthesis</keyword>
<dbReference type="InterPro" id="IPR000385">
    <property type="entry name" value="MoaA_NifB_PqqE_Fe-S-bd_CS"/>
</dbReference>
<dbReference type="CDD" id="cd21117">
    <property type="entry name" value="Twitch_MoaA"/>
    <property type="match status" value="1"/>
</dbReference>
<dbReference type="PROSITE" id="PS01305">
    <property type="entry name" value="MOAA_NIFB_PQQE"/>
    <property type="match status" value="1"/>
</dbReference>
<dbReference type="CDD" id="cd01335">
    <property type="entry name" value="Radical_SAM"/>
    <property type="match status" value="1"/>
</dbReference>
<organism evidence="14 15">
    <name type="scientific">Sulfurovum riftiae</name>
    <dbReference type="NCBI Taxonomy" id="1630136"/>
    <lineage>
        <taxon>Bacteria</taxon>
        <taxon>Pseudomonadati</taxon>
        <taxon>Campylobacterota</taxon>
        <taxon>Epsilonproteobacteria</taxon>
        <taxon>Campylobacterales</taxon>
        <taxon>Sulfurovaceae</taxon>
        <taxon>Sulfurovum</taxon>
    </lineage>
</organism>
<dbReference type="AlphaFoldDB" id="A0A151CHT3"/>
<evidence type="ECO:0000256" key="1">
    <source>
        <dbReference type="ARBA" id="ARBA00012167"/>
    </source>
</evidence>
<feature type="binding site" evidence="12">
    <location>
        <position position="119"/>
    </location>
    <ligand>
        <name>S-adenosyl-L-methionine</name>
        <dbReference type="ChEBI" id="CHEBI:59789"/>
    </ligand>
</feature>
<keyword evidence="5 12" id="KW-0547">Nucleotide-binding</keyword>
<evidence type="ECO:0000256" key="4">
    <source>
        <dbReference type="ARBA" id="ARBA00022723"/>
    </source>
</evidence>
<dbReference type="PANTHER" id="PTHR22960:SF0">
    <property type="entry name" value="MOLYBDENUM COFACTOR BIOSYNTHESIS PROTEIN 1"/>
    <property type="match status" value="1"/>
</dbReference>
<evidence type="ECO:0000256" key="8">
    <source>
        <dbReference type="ARBA" id="ARBA00023134"/>
    </source>
</evidence>
<proteinExistence type="inferred from homology"/>
<dbReference type="UniPathway" id="UPA00344"/>
<dbReference type="SFLD" id="SFLDG01383">
    <property type="entry name" value="cyclic_pyranopterin_phosphate"/>
    <property type="match status" value="1"/>
</dbReference>
<dbReference type="GO" id="GO:0005525">
    <property type="term" value="F:GTP binding"/>
    <property type="evidence" value="ECO:0007669"/>
    <property type="project" value="UniProtKB-UniRule"/>
</dbReference>
<comment type="catalytic activity">
    <reaction evidence="11 12">
        <text>GTP + AH2 + S-adenosyl-L-methionine = (8S)-3',8-cyclo-7,8-dihydroguanosine 5'-triphosphate + 5'-deoxyadenosine + L-methionine + A + H(+)</text>
        <dbReference type="Rhea" id="RHEA:49576"/>
        <dbReference type="ChEBI" id="CHEBI:13193"/>
        <dbReference type="ChEBI" id="CHEBI:15378"/>
        <dbReference type="ChEBI" id="CHEBI:17319"/>
        <dbReference type="ChEBI" id="CHEBI:17499"/>
        <dbReference type="ChEBI" id="CHEBI:37565"/>
        <dbReference type="ChEBI" id="CHEBI:57844"/>
        <dbReference type="ChEBI" id="CHEBI:59789"/>
        <dbReference type="ChEBI" id="CHEBI:131766"/>
        <dbReference type="EC" id="4.1.99.22"/>
    </reaction>
</comment>
<evidence type="ECO:0000256" key="7">
    <source>
        <dbReference type="ARBA" id="ARBA00023014"/>
    </source>
</evidence>
<keyword evidence="6 12" id="KW-0408">Iron</keyword>
<dbReference type="NCBIfam" id="TIGR02666">
    <property type="entry name" value="moaA"/>
    <property type="match status" value="1"/>
</dbReference>
<evidence type="ECO:0000259" key="13">
    <source>
        <dbReference type="PROSITE" id="PS51918"/>
    </source>
</evidence>
<dbReference type="InterPro" id="IPR058240">
    <property type="entry name" value="rSAM_sf"/>
</dbReference>
<comment type="subunit">
    <text evidence="12">Monomer and homodimer.</text>
</comment>
<dbReference type="PROSITE" id="PS51918">
    <property type="entry name" value="RADICAL_SAM"/>
    <property type="match status" value="1"/>
</dbReference>
<evidence type="ECO:0000256" key="5">
    <source>
        <dbReference type="ARBA" id="ARBA00022741"/>
    </source>
</evidence>
<keyword evidence="15" id="KW-1185">Reference proteome</keyword>
<dbReference type="GO" id="GO:0061799">
    <property type="term" value="F:cyclic pyranopterin monophosphate synthase activity"/>
    <property type="evidence" value="ECO:0007669"/>
    <property type="project" value="TreeGrafter"/>
</dbReference>
<dbReference type="InterPro" id="IPR007197">
    <property type="entry name" value="rSAM"/>
</dbReference>
<keyword evidence="8 12" id="KW-0342">GTP-binding</keyword>
<comment type="caution">
    <text evidence="14">The sequence shown here is derived from an EMBL/GenBank/DDBJ whole genome shotgun (WGS) entry which is preliminary data.</text>
</comment>
<dbReference type="InterPro" id="IPR010505">
    <property type="entry name" value="MoaA_twitch"/>
</dbReference>
<feature type="binding site" evidence="12">
    <location>
        <position position="267"/>
    </location>
    <ligand>
        <name>[4Fe-4S] cluster</name>
        <dbReference type="ChEBI" id="CHEBI:49883"/>
        <label>2</label>
        <note>4Fe-4S-substrate</note>
    </ligand>
</feature>
<dbReference type="STRING" id="1630136.AS592_08275"/>
<dbReference type="SFLD" id="SFLDG01067">
    <property type="entry name" value="SPASM/twitch_domain_containing"/>
    <property type="match status" value="1"/>
</dbReference>
<dbReference type="EMBL" id="LNKT01000012">
    <property type="protein sequence ID" value="KYJ86813.1"/>
    <property type="molecule type" value="Genomic_DNA"/>
</dbReference>
<dbReference type="RefSeq" id="WP_067330219.1">
    <property type="nucleotide sequence ID" value="NZ_LNKT01000012.1"/>
</dbReference>
<feature type="binding site" evidence="12">
    <location>
        <position position="28"/>
    </location>
    <ligand>
        <name>[4Fe-4S] cluster</name>
        <dbReference type="ChEBI" id="CHEBI:49883"/>
        <label>1</label>
        <note>4Fe-4S-S-AdoMet</note>
    </ligand>
</feature>
<keyword evidence="3 12" id="KW-0949">S-adenosyl-L-methionine</keyword>
<dbReference type="GO" id="GO:0006777">
    <property type="term" value="P:Mo-molybdopterin cofactor biosynthetic process"/>
    <property type="evidence" value="ECO:0007669"/>
    <property type="project" value="UniProtKB-UniRule"/>
</dbReference>
<dbReference type="SUPFAM" id="SSF102114">
    <property type="entry name" value="Radical SAM enzymes"/>
    <property type="match status" value="1"/>
</dbReference>
<evidence type="ECO:0000313" key="14">
    <source>
        <dbReference type="EMBL" id="KYJ86813.1"/>
    </source>
</evidence>
<feature type="binding site" evidence="12">
    <location>
        <position position="189"/>
    </location>
    <ligand>
        <name>S-adenosyl-L-methionine</name>
        <dbReference type="ChEBI" id="CHEBI:59789"/>
    </ligand>
</feature>
<dbReference type="GO" id="GO:1904047">
    <property type="term" value="F:S-adenosyl-L-methionine binding"/>
    <property type="evidence" value="ECO:0007669"/>
    <property type="project" value="UniProtKB-UniRule"/>
</dbReference>
<feature type="binding site" evidence="12">
    <location>
        <position position="64"/>
    </location>
    <ligand>
        <name>GTP</name>
        <dbReference type="ChEBI" id="CHEBI:37565"/>
    </ligand>
</feature>
<dbReference type="Gene3D" id="3.20.20.70">
    <property type="entry name" value="Aldolase class I"/>
    <property type="match status" value="1"/>
</dbReference>
<evidence type="ECO:0000256" key="2">
    <source>
        <dbReference type="ARBA" id="ARBA00022485"/>
    </source>
</evidence>
<dbReference type="SMART" id="SM00729">
    <property type="entry name" value="Elp3"/>
    <property type="match status" value="1"/>
</dbReference>
<dbReference type="InterPro" id="IPR013483">
    <property type="entry name" value="MoaA"/>
</dbReference>
<feature type="binding site" evidence="12">
    <location>
        <position position="21"/>
    </location>
    <ligand>
        <name>[4Fe-4S] cluster</name>
        <dbReference type="ChEBI" id="CHEBI:49883"/>
        <label>1</label>
        <note>4Fe-4S-S-AdoMet</note>
    </ligand>
</feature>
<feature type="binding site" evidence="12">
    <location>
        <position position="68"/>
    </location>
    <ligand>
        <name>S-adenosyl-L-methionine</name>
        <dbReference type="ChEBI" id="CHEBI:59789"/>
    </ligand>
</feature>
<comment type="function">
    <text evidence="12">Catalyzes the cyclization of GTP to (8S)-3',8-cyclo-7,8-dihydroguanosine 5'-triphosphate.</text>
</comment>
<dbReference type="OrthoDB" id="9763993at2"/>
<comment type="pathway">
    <text evidence="12">Cofactor biosynthesis; molybdopterin biosynthesis.</text>
</comment>
<dbReference type="Pfam" id="PF06463">
    <property type="entry name" value="Mob_synth_C"/>
    <property type="match status" value="1"/>
</dbReference>
<evidence type="ECO:0000256" key="6">
    <source>
        <dbReference type="ARBA" id="ARBA00023004"/>
    </source>
</evidence>
<feature type="binding site" evidence="12">
    <location>
        <position position="95"/>
    </location>
    <ligand>
        <name>GTP</name>
        <dbReference type="ChEBI" id="CHEBI:37565"/>
    </ligand>
</feature>
<feature type="binding site" evidence="12">
    <location>
        <position position="155"/>
    </location>
    <ligand>
        <name>GTP</name>
        <dbReference type="ChEBI" id="CHEBI:37565"/>
    </ligand>
</feature>
<dbReference type="InterPro" id="IPR040064">
    <property type="entry name" value="MoaA-like"/>
</dbReference>
<dbReference type="GO" id="GO:0046872">
    <property type="term" value="F:metal ion binding"/>
    <property type="evidence" value="ECO:0007669"/>
    <property type="project" value="UniProtKB-KW"/>
</dbReference>
<dbReference type="InterPro" id="IPR006638">
    <property type="entry name" value="Elp3/MiaA/NifB-like_rSAM"/>
</dbReference>
<evidence type="ECO:0000313" key="15">
    <source>
        <dbReference type="Proteomes" id="UP000075359"/>
    </source>
</evidence>
<dbReference type="HAMAP" id="MF_01225_B">
    <property type="entry name" value="MoaA_B"/>
    <property type="match status" value="1"/>
</dbReference>
<dbReference type="Proteomes" id="UP000075359">
    <property type="component" value="Unassembled WGS sequence"/>
</dbReference>
<dbReference type="EC" id="4.1.99.22" evidence="1 12"/>
<evidence type="ECO:0000256" key="3">
    <source>
        <dbReference type="ARBA" id="ARBA00022691"/>
    </source>
</evidence>
<dbReference type="Pfam" id="PF04055">
    <property type="entry name" value="Radical_SAM"/>
    <property type="match status" value="1"/>
</dbReference>
<gene>
    <name evidence="12" type="primary">moaA</name>
    <name evidence="14" type="ORF">AS592_08275</name>
</gene>
<dbReference type="InterPro" id="IPR013785">
    <property type="entry name" value="Aldolase_TIM"/>
</dbReference>
<sequence>MLIDGHGRTVNYLRVSVTERCNFRCQYCMPEKPFSWVPKENLLSFEELFLFMKVAMDEGVNKIRITGGEPLLREDLDTFIKMIHDYKPDIDLALTTNAYLLPQTAQKLKDAGLKRLNISLDSLKPEVAHKIAQKDVLGQVLKGIDKALEVGLGVKINMVPLKGINDDEILDIMEYCMARNIKVRFIEYMENRHADQALKGMHGKEILSKVKEKYTIRALGREGASPSFNYKIEENGYEFGLIDPHKHDFCESCNRIRLTAEGFLIPCLYFDEALSIADSVKKGDIEAASQVLAKVLKDKPKENRWIEGELEEGQEVSSRAFYETGG</sequence>
<feature type="binding site" evidence="12">
    <location>
        <position position="25"/>
    </location>
    <ligand>
        <name>[4Fe-4S] cluster</name>
        <dbReference type="ChEBI" id="CHEBI:49883"/>
        <label>1</label>
        <note>4Fe-4S-S-AdoMet</note>
    </ligand>
</feature>